<feature type="compositionally biased region" description="Basic and acidic residues" evidence="7">
    <location>
        <begin position="52"/>
        <end position="80"/>
    </location>
</feature>
<dbReference type="STRING" id="42249.A0A317SR41"/>
<dbReference type="PANTHER" id="PTHR10590">
    <property type="entry name" value="SODIUM/NUCLEOSIDE COTRANSPORTER"/>
    <property type="match status" value="1"/>
</dbReference>
<feature type="transmembrane region" description="Helical" evidence="8">
    <location>
        <begin position="111"/>
        <end position="131"/>
    </location>
</feature>
<dbReference type="AlphaFoldDB" id="A0A317SR41"/>
<dbReference type="InterPro" id="IPR011657">
    <property type="entry name" value="CNT_C_dom"/>
</dbReference>
<feature type="transmembrane region" description="Helical" evidence="8">
    <location>
        <begin position="334"/>
        <end position="356"/>
    </location>
</feature>
<evidence type="ECO:0000259" key="11">
    <source>
        <dbReference type="Pfam" id="PF07670"/>
    </source>
</evidence>
<dbReference type="OrthoDB" id="6075923at2759"/>
<evidence type="ECO:0000256" key="4">
    <source>
        <dbReference type="ARBA" id="ARBA00022692"/>
    </source>
</evidence>
<dbReference type="Pfam" id="PF01773">
    <property type="entry name" value="Nucleos_tra2_N"/>
    <property type="match status" value="1"/>
</dbReference>
<feature type="transmembrane region" description="Helical" evidence="8">
    <location>
        <begin position="184"/>
        <end position="203"/>
    </location>
</feature>
<evidence type="ECO:0000256" key="3">
    <source>
        <dbReference type="ARBA" id="ARBA00022475"/>
    </source>
</evidence>
<dbReference type="InterPro" id="IPR002668">
    <property type="entry name" value="CNT_N_dom"/>
</dbReference>
<dbReference type="GO" id="GO:0005337">
    <property type="term" value="F:nucleoside transmembrane transporter activity"/>
    <property type="evidence" value="ECO:0007669"/>
    <property type="project" value="InterPro"/>
</dbReference>
<evidence type="ECO:0000259" key="9">
    <source>
        <dbReference type="Pfam" id="PF01773"/>
    </source>
</evidence>
<evidence type="ECO:0000256" key="6">
    <source>
        <dbReference type="ARBA" id="ARBA00023136"/>
    </source>
</evidence>
<feature type="transmembrane region" description="Helical" evidence="8">
    <location>
        <begin position="376"/>
        <end position="397"/>
    </location>
</feature>
<proteinExistence type="inferred from homology"/>
<feature type="transmembrane region" description="Helical" evidence="8">
    <location>
        <begin position="215"/>
        <end position="232"/>
    </location>
</feature>
<feature type="domain" description="Concentrative nucleoside transporter C-terminal" evidence="10">
    <location>
        <begin position="405"/>
        <end position="507"/>
    </location>
</feature>
<comment type="similarity">
    <text evidence="2">Belongs to the concentrative nucleoside transporter (CNT) (TC 2.A.41) family.</text>
</comment>
<sequence length="565" mass="62492">MVDDHNPTSTPKAPLPDPALDIQNQHHHSAAAAHASHNPASEPSYVISTSSNDKHAPPQFSREHTHDVERHAGAPEKGDDAVEDGSMRSSGEGGGRRPGKVGVYYRKYKPFVHLFTFALFTGWWIASLVLHRHDKNWVIPFLLWLMITLRIITLWLPARHVLRPGKFVWSKTVIPLIAAIPPRFRLGVGATLVVSIFLLGAFVSEESLNNTRDSRAISLFGLLVFIGILAATSHNRRKIQWHTVLVGMLMQFIIALFVLRTGAGFDIFTFISELARSLLDFSRDGTAFLTSPDVAKLPYFLIGVLPAIIFFVAFVQLLYYWGVLQWFIGKFATFFFWSMQVSGAEAVVAAASPFIGQGESAMLIRPFVAHLTQAEIHQVMTSGFATIAGSVLVAYIAMGVNPQALISSCVMSIPASLAVSKLRYPETEESLTAGKVVIPEDENPSVNGLHAFADGAWLGLKIAGMVLTILLCVLALLGLVNGLLTWWGRYLNINDPPLTVELIVRYFRHRMILVPPPVLSPGRDWPKAGLHECRSTTYYTTADGNSQYRTLRLMPRLTYVKLNCS</sequence>
<dbReference type="InterPro" id="IPR011642">
    <property type="entry name" value="Gate_dom"/>
</dbReference>
<evidence type="ECO:0000313" key="13">
    <source>
        <dbReference type="Proteomes" id="UP000246991"/>
    </source>
</evidence>
<dbReference type="Pfam" id="PF07670">
    <property type="entry name" value="Gate"/>
    <property type="match status" value="1"/>
</dbReference>
<evidence type="ECO:0000256" key="8">
    <source>
        <dbReference type="SAM" id="Phobius"/>
    </source>
</evidence>
<protein>
    <submittedName>
        <fullName evidence="12">Uncharacterized protein</fullName>
    </submittedName>
</protein>
<keyword evidence="13" id="KW-1185">Reference proteome</keyword>
<dbReference type="GO" id="GO:0005886">
    <property type="term" value="C:plasma membrane"/>
    <property type="evidence" value="ECO:0007669"/>
    <property type="project" value="UniProtKB-SubCell"/>
</dbReference>
<feature type="transmembrane region" description="Helical" evidence="8">
    <location>
        <begin position="299"/>
        <end position="322"/>
    </location>
</feature>
<feature type="region of interest" description="Disordered" evidence="7">
    <location>
        <begin position="1"/>
        <end position="97"/>
    </location>
</feature>
<feature type="transmembrane region" description="Helical" evidence="8">
    <location>
        <begin position="462"/>
        <end position="484"/>
    </location>
</feature>
<accession>A0A317SR41</accession>
<organism evidence="12 13">
    <name type="scientific">Tuber magnatum</name>
    <name type="common">white Piedmont truffle</name>
    <dbReference type="NCBI Taxonomy" id="42249"/>
    <lineage>
        <taxon>Eukaryota</taxon>
        <taxon>Fungi</taxon>
        <taxon>Dikarya</taxon>
        <taxon>Ascomycota</taxon>
        <taxon>Pezizomycotina</taxon>
        <taxon>Pezizomycetes</taxon>
        <taxon>Pezizales</taxon>
        <taxon>Tuberaceae</taxon>
        <taxon>Tuber</taxon>
    </lineage>
</organism>
<keyword evidence="5 8" id="KW-1133">Transmembrane helix</keyword>
<keyword evidence="6 8" id="KW-0472">Membrane</keyword>
<evidence type="ECO:0000256" key="5">
    <source>
        <dbReference type="ARBA" id="ARBA00022989"/>
    </source>
</evidence>
<evidence type="ECO:0000256" key="7">
    <source>
        <dbReference type="SAM" id="MobiDB-lite"/>
    </source>
</evidence>
<dbReference type="GO" id="GO:0015293">
    <property type="term" value="F:symporter activity"/>
    <property type="evidence" value="ECO:0007669"/>
    <property type="project" value="TreeGrafter"/>
</dbReference>
<evidence type="ECO:0000256" key="1">
    <source>
        <dbReference type="ARBA" id="ARBA00004651"/>
    </source>
</evidence>
<feature type="compositionally biased region" description="Polar residues" evidence="7">
    <location>
        <begin position="38"/>
        <end position="51"/>
    </location>
</feature>
<keyword evidence="3" id="KW-1003">Cell membrane</keyword>
<dbReference type="EMBL" id="PYWC01000044">
    <property type="protein sequence ID" value="PWW75561.1"/>
    <property type="molecule type" value="Genomic_DNA"/>
</dbReference>
<comment type="subcellular location">
    <subcellularLocation>
        <location evidence="1">Cell membrane</location>
        <topology evidence="1">Multi-pass membrane protein</topology>
    </subcellularLocation>
</comment>
<dbReference type="PANTHER" id="PTHR10590:SF4">
    <property type="entry name" value="SOLUTE CARRIER FAMILY 28 MEMBER 3"/>
    <property type="match status" value="1"/>
</dbReference>
<dbReference type="Pfam" id="PF07662">
    <property type="entry name" value="Nucleos_tra2_C"/>
    <property type="match status" value="1"/>
</dbReference>
<feature type="domain" description="Nucleoside transporter/FeoB GTPase Gate" evidence="11">
    <location>
        <begin position="301"/>
        <end position="399"/>
    </location>
</feature>
<feature type="transmembrane region" description="Helical" evidence="8">
    <location>
        <begin position="244"/>
        <end position="271"/>
    </location>
</feature>
<evidence type="ECO:0000313" key="12">
    <source>
        <dbReference type="EMBL" id="PWW75561.1"/>
    </source>
</evidence>
<feature type="transmembrane region" description="Helical" evidence="8">
    <location>
        <begin position="137"/>
        <end position="156"/>
    </location>
</feature>
<name>A0A317SR41_9PEZI</name>
<feature type="domain" description="Concentrative nucleoside transporter N-terminal" evidence="9">
    <location>
        <begin position="220"/>
        <end position="291"/>
    </location>
</feature>
<reference evidence="12 13" key="1">
    <citation type="submission" date="2018-03" db="EMBL/GenBank/DDBJ databases">
        <title>Genomes of Pezizomycetes fungi and the evolution of truffles.</title>
        <authorList>
            <person name="Murat C."/>
            <person name="Payen T."/>
            <person name="Noel B."/>
            <person name="Kuo A."/>
            <person name="Martin F.M."/>
        </authorList>
    </citation>
    <scope>NUCLEOTIDE SEQUENCE [LARGE SCALE GENOMIC DNA]</scope>
    <source>
        <strain evidence="12">091103-1</strain>
    </source>
</reference>
<dbReference type="InterPro" id="IPR008276">
    <property type="entry name" value="C_nuclsd_transpt"/>
</dbReference>
<keyword evidence="4 8" id="KW-0812">Transmembrane</keyword>
<gene>
    <name evidence="12" type="ORF">C7212DRAFT_364658</name>
</gene>
<evidence type="ECO:0000259" key="10">
    <source>
        <dbReference type="Pfam" id="PF07662"/>
    </source>
</evidence>
<comment type="caution">
    <text evidence="12">The sequence shown here is derived from an EMBL/GenBank/DDBJ whole genome shotgun (WGS) entry which is preliminary data.</text>
</comment>
<dbReference type="Proteomes" id="UP000246991">
    <property type="component" value="Unassembled WGS sequence"/>
</dbReference>
<evidence type="ECO:0000256" key="2">
    <source>
        <dbReference type="ARBA" id="ARBA00009033"/>
    </source>
</evidence>